<evidence type="ECO:0000259" key="7">
    <source>
        <dbReference type="Pfam" id="PF01266"/>
    </source>
</evidence>
<gene>
    <name evidence="9" type="ORF">GO986_06440</name>
</gene>
<reference evidence="9 10" key="1">
    <citation type="submission" date="2019-12" db="EMBL/GenBank/DDBJ databases">
        <title>Deinococcus sp. HMF7620 Genome sequencing and assembly.</title>
        <authorList>
            <person name="Kang H."/>
            <person name="Kim H."/>
            <person name="Joh K."/>
        </authorList>
    </citation>
    <scope>NUCLEOTIDE SEQUENCE [LARGE SCALE GENOMIC DNA]</scope>
    <source>
        <strain evidence="9 10">HMF7620</strain>
    </source>
</reference>
<dbReference type="Pfam" id="PF16901">
    <property type="entry name" value="DAO_C"/>
    <property type="match status" value="1"/>
</dbReference>
<evidence type="ECO:0000256" key="1">
    <source>
        <dbReference type="ARBA" id="ARBA00001974"/>
    </source>
</evidence>
<dbReference type="Pfam" id="PF01266">
    <property type="entry name" value="DAO"/>
    <property type="match status" value="1"/>
</dbReference>
<evidence type="ECO:0000259" key="8">
    <source>
        <dbReference type="Pfam" id="PF16901"/>
    </source>
</evidence>
<evidence type="ECO:0000256" key="5">
    <source>
        <dbReference type="ARBA" id="ARBA00022827"/>
    </source>
</evidence>
<proteinExistence type="inferred from homology"/>
<dbReference type="GO" id="GO:0006071">
    <property type="term" value="P:glycerol metabolic process"/>
    <property type="evidence" value="ECO:0007669"/>
    <property type="project" value="UniProtKB-KW"/>
</dbReference>
<dbReference type="GO" id="GO:0004368">
    <property type="term" value="F:glycerol-3-phosphate dehydrogenase (quinone) activity"/>
    <property type="evidence" value="ECO:0007669"/>
    <property type="project" value="InterPro"/>
</dbReference>
<dbReference type="SUPFAM" id="SSF51905">
    <property type="entry name" value="FAD/NAD(P)-binding domain"/>
    <property type="match status" value="1"/>
</dbReference>
<evidence type="ECO:0000256" key="2">
    <source>
        <dbReference type="ARBA" id="ARBA00007330"/>
    </source>
</evidence>
<dbReference type="InterPro" id="IPR038299">
    <property type="entry name" value="DAO_C_sf"/>
</dbReference>
<dbReference type="GO" id="GO:0046168">
    <property type="term" value="P:glycerol-3-phosphate catabolic process"/>
    <property type="evidence" value="ECO:0007669"/>
    <property type="project" value="TreeGrafter"/>
</dbReference>
<accession>A0A7C9LQ37</accession>
<dbReference type="EMBL" id="WQLB01000006">
    <property type="protein sequence ID" value="MVN86401.1"/>
    <property type="molecule type" value="Genomic_DNA"/>
</dbReference>
<keyword evidence="6" id="KW-0560">Oxidoreductase</keyword>
<sequence length="535" mass="57356">MKTLTDPRALALAQATGGHLWDLLVIGGGASGLGTALDAATRGYRVLLLEAHDYAKGTSSRSTKLVHGGVRYLAQGNVSLVREALHERGLLRRNAPHLVRDLGFLIAAYRPWALPFYGVGLKLYDLLAGRLNLRASRLVGRQEALNLAPTLTREALKGGVLYFDGQFDDSRLAVTLLRTLENFGGVGLNHAPVVGLVQEGGRVVGARFRDAEGGQDHEVRARAVVNATGVFVDEVRRLEQPDAPAMLSPSQGVHVVVPRHFLPGDSALMVPRTDDGRVLFAVPWHDHVVIGTTDTPVPGTSLEPRALPEEVEFILNTAAQYLSPAPTRADVQSVFAGLRPLVKAAPGTDTKSLSRDHTIRVSEGGLLTLTGGKWTTYRRMGEDTVTRAAVLAGLPARLSLTEGLSLHGATTDDLPEPWRVYGTDAERVQALPGADTPLHPALPYVEAQVRWAARQEQARTVEDVLSRRLRALLLDARASLEAAPRVAQLLAEELGRDEAWQAEQVQAYRAVAEGYLLPGGPEGAASTAAAPTALA</sequence>
<name>A0A7C9LQ37_9DEIO</name>
<protein>
    <submittedName>
        <fullName evidence="9">FAD-dependent oxidoreductase</fullName>
    </submittedName>
</protein>
<dbReference type="InterPro" id="IPR006076">
    <property type="entry name" value="FAD-dep_OxRdtase"/>
</dbReference>
<comment type="caution">
    <text evidence="9">The sequence shown here is derived from an EMBL/GenBank/DDBJ whole genome shotgun (WGS) entry which is preliminary data.</text>
</comment>
<dbReference type="PANTHER" id="PTHR11985:SF35">
    <property type="entry name" value="ANAEROBIC GLYCEROL-3-PHOSPHATE DEHYDROGENASE SUBUNIT A"/>
    <property type="match status" value="1"/>
</dbReference>
<keyword evidence="3" id="KW-0285">Flavoprotein</keyword>
<dbReference type="InterPro" id="IPR000447">
    <property type="entry name" value="G3P_DH_FAD-dep"/>
</dbReference>
<evidence type="ECO:0000313" key="10">
    <source>
        <dbReference type="Proteomes" id="UP000483286"/>
    </source>
</evidence>
<evidence type="ECO:0000256" key="3">
    <source>
        <dbReference type="ARBA" id="ARBA00022630"/>
    </source>
</evidence>
<evidence type="ECO:0000256" key="6">
    <source>
        <dbReference type="ARBA" id="ARBA00023002"/>
    </source>
</evidence>
<dbReference type="Gene3D" id="1.10.8.870">
    <property type="entry name" value="Alpha-glycerophosphate oxidase, cap domain"/>
    <property type="match status" value="1"/>
</dbReference>
<dbReference type="AlphaFoldDB" id="A0A7C9LQ37"/>
<dbReference type="InterPro" id="IPR036188">
    <property type="entry name" value="FAD/NAD-bd_sf"/>
</dbReference>
<dbReference type="RefSeq" id="WP_157458460.1">
    <property type="nucleotide sequence ID" value="NZ_WQLB01000006.1"/>
</dbReference>
<dbReference type="PRINTS" id="PR01001">
    <property type="entry name" value="FADG3PDH"/>
</dbReference>
<dbReference type="Gene3D" id="3.50.50.60">
    <property type="entry name" value="FAD/NAD(P)-binding domain"/>
    <property type="match status" value="1"/>
</dbReference>
<evidence type="ECO:0000313" key="9">
    <source>
        <dbReference type="EMBL" id="MVN86401.1"/>
    </source>
</evidence>
<organism evidence="9 10">
    <name type="scientific">Deinococcus arboris</name>
    <dbReference type="NCBI Taxonomy" id="2682977"/>
    <lineage>
        <taxon>Bacteria</taxon>
        <taxon>Thermotogati</taxon>
        <taxon>Deinococcota</taxon>
        <taxon>Deinococci</taxon>
        <taxon>Deinococcales</taxon>
        <taxon>Deinococcaceae</taxon>
        <taxon>Deinococcus</taxon>
    </lineage>
</organism>
<comment type="similarity">
    <text evidence="2">Belongs to the FAD-dependent glycerol-3-phosphate dehydrogenase family.</text>
</comment>
<keyword evidence="4" id="KW-0319">Glycerol metabolism</keyword>
<keyword evidence="10" id="KW-1185">Reference proteome</keyword>
<feature type="domain" description="FAD dependent oxidoreductase" evidence="7">
    <location>
        <begin position="22"/>
        <end position="377"/>
    </location>
</feature>
<dbReference type="Gene3D" id="3.30.9.10">
    <property type="entry name" value="D-Amino Acid Oxidase, subunit A, domain 2"/>
    <property type="match status" value="1"/>
</dbReference>
<dbReference type="InterPro" id="IPR031656">
    <property type="entry name" value="DAO_C"/>
</dbReference>
<keyword evidence="5" id="KW-0274">FAD</keyword>
<dbReference type="PANTHER" id="PTHR11985">
    <property type="entry name" value="GLYCEROL-3-PHOSPHATE DEHYDROGENASE"/>
    <property type="match status" value="1"/>
</dbReference>
<evidence type="ECO:0000256" key="4">
    <source>
        <dbReference type="ARBA" id="ARBA00022798"/>
    </source>
</evidence>
<comment type="cofactor">
    <cofactor evidence="1">
        <name>FAD</name>
        <dbReference type="ChEBI" id="CHEBI:57692"/>
    </cofactor>
</comment>
<feature type="domain" description="Alpha-glycerophosphate oxidase C-terminal" evidence="8">
    <location>
        <begin position="408"/>
        <end position="499"/>
    </location>
</feature>
<dbReference type="Proteomes" id="UP000483286">
    <property type="component" value="Unassembled WGS sequence"/>
</dbReference>